<sequence>MLGRLRARVEGKVAVTLKARVANRVDGLIRELLIEAILLWEQEGFSRYSDGEVPCTVRIYDCACRVIEGDSLKWALIHAQYDGPQPNRAMRAGLEDPAKASRPDLNVRIGSALVHVEAKRLHLRESLPKKYVREGMRRFIDGRYSSDGHGLGAMLGYVLRDAPPDAITAVNAVIAEEADLGPSHSLQIPTQWSPRIHLTTSHHHDRLRLLHHTVDLRAVAASDH</sequence>
<name>A0ABQ4I5R4_9ACTN</name>
<evidence type="ECO:0000313" key="1">
    <source>
        <dbReference type="EMBL" id="GIJ13131.1"/>
    </source>
</evidence>
<comment type="caution">
    <text evidence="1">The sequence shown here is derived from an EMBL/GenBank/DDBJ whole genome shotgun (WGS) entry which is preliminary data.</text>
</comment>
<keyword evidence="2" id="KW-1185">Reference proteome</keyword>
<organism evidence="1 2">
    <name type="scientific">Micromonospora andamanensis</name>
    <dbReference type="NCBI Taxonomy" id="1287068"/>
    <lineage>
        <taxon>Bacteria</taxon>
        <taxon>Bacillati</taxon>
        <taxon>Actinomycetota</taxon>
        <taxon>Actinomycetes</taxon>
        <taxon>Micromonosporales</taxon>
        <taxon>Micromonosporaceae</taxon>
        <taxon>Micromonospora</taxon>
    </lineage>
</organism>
<reference evidence="1 2" key="1">
    <citation type="submission" date="2021-01" db="EMBL/GenBank/DDBJ databases">
        <title>Whole genome shotgun sequence of Verrucosispora andamanensis NBRC 109075.</title>
        <authorList>
            <person name="Komaki H."/>
            <person name="Tamura T."/>
        </authorList>
    </citation>
    <scope>NUCLEOTIDE SEQUENCE [LARGE SCALE GENOMIC DNA]</scope>
    <source>
        <strain evidence="1 2">NBRC 109075</strain>
    </source>
</reference>
<accession>A0ABQ4I5R4</accession>
<proteinExistence type="predicted"/>
<dbReference type="Proteomes" id="UP000647017">
    <property type="component" value="Unassembled WGS sequence"/>
</dbReference>
<evidence type="ECO:0000313" key="2">
    <source>
        <dbReference type="Proteomes" id="UP000647017"/>
    </source>
</evidence>
<gene>
    <name evidence="1" type="ORF">Van01_63450</name>
</gene>
<protein>
    <submittedName>
        <fullName evidence="1">Uncharacterized protein</fullName>
    </submittedName>
</protein>
<dbReference type="EMBL" id="BOOZ01000081">
    <property type="protein sequence ID" value="GIJ13131.1"/>
    <property type="molecule type" value="Genomic_DNA"/>
</dbReference>